<reference evidence="1 2" key="1">
    <citation type="journal article" date="2019" name="Sci. Rep.">
        <title>Orb-weaving spider Araneus ventricosus genome elucidates the spidroin gene catalogue.</title>
        <authorList>
            <person name="Kono N."/>
            <person name="Nakamura H."/>
            <person name="Ohtoshi R."/>
            <person name="Moran D.A.P."/>
            <person name="Shinohara A."/>
            <person name="Yoshida Y."/>
            <person name="Fujiwara M."/>
            <person name="Mori M."/>
            <person name="Tomita M."/>
            <person name="Arakawa K."/>
        </authorList>
    </citation>
    <scope>NUCLEOTIDE SEQUENCE [LARGE SCALE GENOMIC DNA]</scope>
</reference>
<sequence>MPTTYASALTRRAIKQCADYACSRTSPPPEWSHPHSHDAETAQGDLLFLPQYQMPPTTAVLLTRRVIKQHVCFDYARTSPPPEMVCAFSI</sequence>
<keyword evidence="2" id="KW-1185">Reference proteome</keyword>
<dbReference type="AlphaFoldDB" id="A0A4Y2PEL5"/>
<dbReference type="EMBL" id="BGPR01010906">
    <property type="protein sequence ID" value="GBN48657.1"/>
    <property type="molecule type" value="Genomic_DNA"/>
</dbReference>
<protein>
    <submittedName>
        <fullName evidence="1">Uncharacterized protein</fullName>
    </submittedName>
</protein>
<evidence type="ECO:0000313" key="1">
    <source>
        <dbReference type="EMBL" id="GBN48657.1"/>
    </source>
</evidence>
<evidence type="ECO:0000313" key="2">
    <source>
        <dbReference type="Proteomes" id="UP000499080"/>
    </source>
</evidence>
<name>A0A4Y2PEL5_ARAVE</name>
<accession>A0A4Y2PEL5</accession>
<gene>
    <name evidence="1" type="ORF">AVEN_184778_1</name>
</gene>
<dbReference type="Proteomes" id="UP000499080">
    <property type="component" value="Unassembled WGS sequence"/>
</dbReference>
<organism evidence="1 2">
    <name type="scientific">Araneus ventricosus</name>
    <name type="common">Orbweaver spider</name>
    <name type="synonym">Epeira ventricosa</name>
    <dbReference type="NCBI Taxonomy" id="182803"/>
    <lineage>
        <taxon>Eukaryota</taxon>
        <taxon>Metazoa</taxon>
        <taxon>Ecdysozoa</taxon>
        <taxon>Arthropoda</taxon>
        <taxon>Chelicerata</taxon>
        <taxon>Arachnida</taxon>
        <taxon>Araneae</taxon>
        <taxon>Araneomorphae</taxon>
        <taxon>Entelegynae</taxon>
        <taxon>Araneoidea</taxon>
        <taxon>Araneidae</taxon>
        <taxon>Araneus</taxon>
    </lineage>
</organism>
<comment type="caution">
    <text evidence="1">The sequence shown here is derived from an EMBL/GenBank/DDBJ whole genome shotgun (WGS) entry which is preliminary data.</text>
</comment>
<proteinExistence type="predicted"/>